<organism evidence="19">
    <name type="scientific">Nippostrongylus brasiliensis</name>
    <name type="common">Rat hookworm</name>
    <dbReference type="NCBI Taxonomy" id="27835"/>
    <lineage>
        <taxon>Eukaryota</taxon>
        <taxon>Metazoa</taxon>
        <taxon>Ecdysozoa</taxon>
        <taxon>Nematoda</taxon>
        <taxon>Chromadorea</taxon>
        <taxon>Rhabditida</taxon>
        <taxon>Rhabditina</taxon>
        <taxon>Rhabditomorpha</taxon>
        <taxon>Strongyloidea</taxon>
        <taxon>Heligmosomidae</taxon>
        <taxon>Nippostrongylus</taxon>
    </lineage>
</organism>
<feature type="compositionally biased region" description="Polar residues" evidence="14">
    <location>
        <begin position="307"/>
        <end position="316"/>
    </location>
</feature>
<proteinExistence type="inferred from homology"/>
<dbReference type="InterPro" id="IPR050164">
    <property type="entry name" value="Peptidase_C19"/>
</dbReference>
<dbReference type="Gene3D" id="3.90.70.80">
    <property type="match status" value="1"/>
</dbReference>
<dbReference type="WBParaSite" id="NBR_0001274901-mRNA-1">
    <property type="protein sequence ID" value="NBR_0001274901-mRNA-1"/>
    <property type="gene ID" value="NBR_0001274901"/>
</dbReference>
<evidence type="ECO:0000256" key="8">
    <source>
        <dbReference type="ARBA" id="ARBA00022807"/>
    </source>
</evidence>
<keyword evidence="5" id="KW-0645">Protease</keyword>
<dbReference type="SUPFAM" id="SSF54001">
    <property type="entry name" value="Cysteine proteinases"/>
    <property type="match status" value="3"/>
</dbReference>
<dbReference type="InterPro" id="IPR001394">
    <property type="entry name" value="Peptidase_C19_UCH"/>
</dbReference>
<comment type="catalytic activity">
    <reaction evidence="1">
        <text>Thiol-dependent hydrolysis of ester, thioester, amide, peptide and isopeptide bonds formed by the C-terminal Gly of ubiquitin (a 76-residue protein attached to proteins as an intracellular targeting signal).</text>
        <dbReference type="EC" id="3.4.19.12"/>
    </reaction>
</comment>
<dbReference type="GO" id="GO:0016579">
    <property type="term" value="P:protein deubiquitination"/>
    <property type="evidence" value="ECO:0007669"/>
    <property type="project" value="InterPro"/>
</dbReference>
<accession>A0A0N4Y901</accession>
<dbReference type="Proteomes" id="UP000271162">
    <property type="component" value="Unassembled WGS sequence"/>
</dbReference>
<feature type="region of interest" description="Disordered" evidence="14">
    <location>
        <begin position="1040"/>
        <end position="1060"/>
    </location>
</feature>
<evidence type="ECO:0000313" key="18">
    <source>
        <dbReference type="Proteomes" id="UP000271162"/>
    </source>
</evidence>
<dbReference type="InterPro" id="IPR038765">
    <property type="entry name" value="Papain-like_cys_pep_sf"/>
</dbReference>
<evidence type="ECO:0000256" key="2">
    <source>
        <dbReference type="ARBA" id="ARBA00004604"/>
    </source>
</evidence>
<evidence type="ECO:0000256" key="14">
    <source>
        <dbReference type="SAM" id="MobiDB-lite"/>
    </source>
</evidence>
<dbReference type="EC" id="3.4.19.12" evidence="4"/>
<feature type="region of interest" description="Disordered" evidence="14">
    <location>
        <begin position="474"/>
        <end position="498"/>
    </location>
</feature>
<reference evidence="19" key="1">
    <citation type="submission" date="2017-02" db="UniProtKB">
        <authorList>
            <consortium name="WormBaseParasite"/>
        </authorList>
    </citation>
    <scope>IDENTIFICATION</scope>
</reference>
<dbReference type="PROSITE" id="PS50802">
    <property type="entry name" value="OTU"/>
    <property type="match status" value="1"/>
</dbReference>
<comment type="subcellular location">
    <subcellularLocation>
        <location evidence="2">Nucleus</location>
        <location evidence="2">Nucleolus</location>
    </subcellularLocation>
</comment>
<dbReference type="GO" id="GO:0006508">
    <property type="term" value="P:proteolysis"/>
    <property type="evidence" value="ECO:0007669"/>
    <property type="project" value="UniProtKB-KW"/>
</dbReference>
<dbReference type="CDD" id="cd02257">
    <property type="entry name" value="Peptidase_C19"/>
    <property type="match status" value="1"/>
</dbReference>
<evidence type="ECO:0000256" key="5">
    <source>
        <dbReference type="ARBA" id="ARBA00022670"/>
    </source>
</evidence>
<evidence type="ECO:0000256" key="3">
    <source>
        <dbReference type="ARBA" id="ARBA00009085"/>
    </source>
</evidence>
<feature type="region of interest" description="Disordered" evidence="14">
    <location>
        <begin position="111"/>
        <end position="242"/>
    </location>
</feature>
<dbReference type="AlphaFoldDB" id="A0A0N4Y901"/>
<evidence type="ECO:0000259" key="15">
    <source>
        <dbReference type="PROSITE" id="PS50235"/>
    </source>
</evidence>
<evidence type="ECO:0000313" key="19">
    <source>
        <dbReference type="WBParaSite" id="NBR_0001274901-mRNA-1"/>
    </source>
</evidence>
<evidence type="ECO:0000256" key="6">
    <source>
        <dbReference type="ARBA" id="ARBA00022786"/>
    </source>
</evidence>
<evidence type="ECO:0000259" key="16">
    <source>
        <dbReference type="PROSITE" id="PS50802"/>
    </source>
</evidence>
<reference evidence="17 18" key="2">
    <citation type="submission" date="2018-11" db="EMBL/GenBank/DDBJ databases">
        <authorList>
            <consortium name="Pathogen Informatics"/>
        </authorList>
    </citation>
    <scope>NUCLEOTIDE SEQUENCE [LARGE SCALE GENOMIC DNA]</scope>
</reference>
<evidence type="ECO:0000256" key="1">
    <source>
        <dbReference type="ARBA" id="ARBA00000707"/>
    </source>
</evidence>
<evidence type="ECO:0000256" key="9">
    <source>
        <dbReference type="ARBA" id="ARBA00039432"/>
    </source>
</evidence>
<feature type="region of interest" description="Disordered" evidence="14">
    <location>
        <begin position="307"/>
        <end position="372"/>
    </location>
</feature>
<evidence type="ECO:0000313" key="17">
    <source>
        <dbReference type="EMBL" id="VDL76339.1"/>
    </source>
</evidence>
<protein>
    <recommendedName>
        <fullName evidence="9">Ubiquitin carboxyl-terminal hydrolase 36</fullName>
        <ecNumber evidence="4">3.4.19.12</ecNumber>
    </recommendedName>
    <alternativeName>
        <fullName evidence="12">Deubiquitinating enzyme 36</fullName>
    </alternativeName>
    <alternativeName>
        <fullName evidence="11">Protein scrawny</fullName>
    </alternativeName>
    <alternativeName>
        <fullName evidence="10">Ubiquitin thioesterase 36</fullName>
    </alternativeName>
    <alternativeName>
        <fullName evidence="13">Ubiquitin-specific-processing protease 36</fullName>
    </alternativeName>
</protein>
<sequence length="1141" mass="126695">MDLYVKCTLEHYDTTSVKHFSGALHVDPSENSFRIVGPKEQYKFFANEFNRLIKPPCKSTAQIFSLDFNLTKQPSARHHIRKRRLIFKMADLTHKVKEVYDELKKIFPRTTSPVEEVSRPSTSPVGILRSHPSHGTKPPSRAELISRSFGVKVENPRIRGMPPPSKAGASSSAGSEKRVGSLNNPIVIDLDDCSKSQKAPSVASQKITKRQEEPPKESSAPQAPTGRSDRVDLNEKPSGSADIIVMDTSEPTKTVKPDTINHCTPSPVERVTAAKNLSRKSSSDLGSQGSAIVFMEASVSEKCSINVSEQPSQPHTPSIVLDASRNSHKASTSPSIDFMTPVRKRKENEMPAEETTNEGPVASLPSSNTESSPYSYRGLENLSNSCYMNATLQALATVYPFYYRMQVIQQCSEKGYGCSEFVLEALKEAAGRELGSDPDFGSSGQQDAHEFLSKALDAVEKEALRLKKRKCPSVPASAEKDQSLQYSGSSSPSSTNPTGVFQHKIRDRLCCKRCAHASEVTNNSLDVTVTISAVGESIQRMVEHAFASEEIEYKCDKCGPGSGFVSRAFETLPHVSQSLPTWSGEPNRNGHFESSYIRPQRSEFLEVDIWSGHSDAVTSESISLTATDQNESDDCLLEASQCSDRVEKYVCTPSMCSADPMAGDCTMTQPVDHYEQHGPPHRTALSPLKMNRRTMSRMEKLEDTISPVRKLSIGDAPMDIDGDAASHSGFHYREKENVGLAIPNDSSIGIDVVKQSGGYLKDPSDDDMSNDPSQSEQQESAGSSKSAATKRRSSTDGRDSAFARQVTEPLRPSSRSFPSRQEESRSFTPANEHIKVLGEFEEKTAVVFRPITEACQKKWCAMLGFKYTGTPEMRKRTFGREIEFSLRDMPLTCDVRGDGNCLFRTLCWWITGGSENQHFKLREKLVAFMTQHCTRFSSLLHSQQDMESHLQRMSEDGEWGTQVELAAAACWLGVNIYTYLEGKWLKYRPLFVWSNDGKPPISLTRTDSTDANGAIFICNASGCHFQPAISVEYQIPRRNLRPRRDRDVKETPSETRTPEPPYLFNPLDGPVYSLAAVICHHGDSLFSGHYSTYALDNSKKEWLNCNDDAITKISEVEVIDNSSSIGYIFIYSRVEDPNKRL</sequence>
<evidence type="ECO:0000256" key="7">
    <source>
        <dbReference type="ARBA" id="ARBA00022801"/>
    </source>
</evidence>
<evidence type="ECO:0000256" key="4">
    <source>
        <dbReference type="ARBA" id="ARBA00012759"/>
    </source>
</evidence>
<comment type="similarity">
    <text evidence="3">Belongs to the peptidase C19 family.</text>
</comment>
<feature type="compositionally biased region" description="Polar residues" evidence="14">
    <location>
        <begin position="196"/>
        <end position="206"/>
    </location>
</feature>
<name>A0A0N4Y901_NIPBR</name>
<keyword evidence="7" id="KW-0378">Hydrolase</keyword>
<evidence type="ECO:0000256" key="11">
    <source>
        <dbReference type="ARBA" id="ARBA00042154"/>
    </source>
</evidence>
<dbReference type="PROSITE" id="PS50235">
    <property type="entry name" value="USP_3"/>
    <property type="match status" value="1"/>
</dbReference>
<dbReference type="InterPro" id="IPR018200">
    <property type="entry name" value="USP_CS"/>
</dbReference>
<gene>
    <name evidence="17" type="ORF">NBR_LOCUS12750</name>
</gene>
<dbReference type="Gene3D" id="3.90.70.10">
    <property type="entry name" value="Cysteine proteinases"/>
    <property type="match status" value="2"/>
</dbReference>
<dbReference type="Pfam" id="PF00443">
    <property type="entry name" value="UCH"/>
    <property type="match status" value="1"/>
</dbReference>
<keyword evidence="6" id="KW-0833">Ubl conjugation pathway</keyword>
<evidence type="ECO:0000256" key="10">
    <source>
        <dbReference type="ARBA" id="ARBA00041300"/>
    </source>
</evidence>
<dbReference type="InterPro" id="IPR003323">
    <property type="entry name" value="OTU_dom"/>
</dbReference>
<dbReference type="EMBL" id="UYSL01020847">
    <property type="protein sequence ID" value="VDL76339.1"/>
    <property type="molecule type" value="Genomic_DNA"/>
</dbReference>
<feature type="compositionally biased region" description="Polar residues" evidence="14">
    <location>
        <begin position="111"/>
        <end position="124"/>
    </location>
</feature>
<dbReference type="STRING" id="27835.A0A0N4Y901"/>
<dbReference type="PANTHER" id="PTHR24006:SF758">
    <property type="entry name" value="UBIQUITIN CARBOXYL-TERMINAL HYDROLASE 36"/>
    <property type="match status" value="1"/>
</dbReference>
<feature type="compositionally biased region" description="Basic and acidic residues" evidence="14">
    <location>
        <begin position="1042"/>
        <end position="1057"/>
    </location>
</feature>
<dbReference type="OMA" id="RALAFYF"/>
<evidence type="ECO:0000256" key="12">
    <source>
        <dbReference type="ARBA" id="ARBA00042420"/>
    </source>
</evidence>
<evidence type="ECO:0000256" key="13">
    <source>
        <dbReference type="ARBA" id="ARBA00043009"/>
    </source>
</evidence>
<dbReference type="PANTHER" id="PTHR24006">
    <property type="entry name" value="UBIQUITIN CARBOXYL-TERMINAL HYDROLASE"/>
    <property type="match status" value="1"/>
</dbReference>
<dbReference type="PROSITE" id="PS00973">
    <property type="entry name" value="USP_2"/>
    <property type="match status" value="1"/>
</dbReference>
<feature type="domain" description="OTU" evidence="16">
    <location>
        <begin position="890"/>
        <end position="1031"/>
    </location>
</feature>
<keyword evidence="8" id="KW-0788">Thiol protease</keyword>
<feature type="compositionally biased region" description="Low complexity" evidence="14">
    <location>
        <begin position="487"/>
        <end position="498"/>
    </location>
</feature>
<feature type="domain" description="USP" evidence="15">
    <location>
        <begin position="377"/>
        <end position="1134"/>
    </location>
</feature>
<feature type="region of interest" description="Disordered" evidence="14">
    <location>
        <begin position="756"/>
        <end position="830"/>
    </location>
</feature>
<dbReference type="GO" id="GO:0004843">
    <property type="term" value="F:cysteine-type deubiquitinase activity"/>
    <property type="evidence" value="ECO:0007669"/>
    <property type="project" value="UniProtKB-EC"/>
</dbReference>
<dbReference type="InterPro" id="IPR028889">
    <property type="entry name" value="USP"/>
</dbReference>
<dbReference type="GO" id="GO:0005730">
    <property type="term" value="C:nucleolus"/>
    <property type="evidence" value="ECO:0007669"/>
    <property type="project" value="UniProtKB-SubCell"/>
</dbReference>
<keyword evidence="18" id="KW-1185">Reference proteome</keyword>
<feature type="compositionally biased region" description="Low complexity" evidence="14">
    <location>
        <begin position="770"/>
        <end position="787"/>
    </location>
</feature>
<dbReference type="CDD" id="cd22755">
    <property type="entry name" value="OTU_CeDUB-like"/>
    <property type="match status" value="1"/>
</dbReference>
<dbReference type="GO" id="GO:0005829">
    <property type="term" value="C:cytosol"/>
    <property type="evidence" value="ECO:0007669"/>
    <property type="project" value="TreeGrafter"/>
</dbReference>